<reference evidence="1 2" key="1">
    <citation type="submission" date="2019-03" db="EMBL/GenBank/DDBJ databases">
        <title>Genomic Encyclopedia of Type Strains, Phase IV (KMG-IV): sequencing the most valuable type-strain genomes for metagenomic binning, comparative biology and taxonomic classification.</title>
        <authorList>
            <person name="Goeker M."/>
        </authorList>
    </citation>
    <scope>NUCLEOTIDE SEQUENCE [LARGE SCALE GENOMIC DNA]</scope>
    <source>
        <strain evidence="1 2">DSM 103923</strain>
    </source>
</reference>
<dbReference type="AlphaFoldDB" id="A0A4R3JSE5"/>
<evidence type="ECO:0000313" key="2">
    <source>
        <dbReference type="Proteomes" id="UP000295135"/>
    </source>
</evidence>
<dbReference type="InterPro" id="IPR027417">
    <property type="entry name" value="P-loop_NTPase"/>
</dbReference>
<dbReference type="RefSeq" id="WP_165919209.1">
    <property type="nucleotide sequence ID" value="NZ_AP018721.1"/>
</dbReference>
<protein>
    <submittedName>
        <fullName evidence="1">Uncharacterized protein</fullName>
    </submittedName>
</protein>
<organism evidence="1 2">
    <name type="scientific">Sulfuritortus calidifontis</name>
    <dbReference type="NCBI Taxonomy" id="1914471"/>
    <lineage>
        <taxon>Bacteria</taxon>
        <taxon>Pseudomonadati</taxon>
        <taxon>Pseudomonadota</taxon>
        <taxon>Betaproteobacteria</taxon>
        <taxon>Nitrosomonadales</taxon>
        <taxon>Thiobacillaceae</taxon>
        <taxon>Sulfuritortus</taxon>
    </lineage>
</organism>
<name>A0A4R3JSE5_9PROT</name>
<dbReference type="Proteomes" id="UP000295135">
    <property type="component" value="Unassembled WGS sequence"/>
</dbReference>
<dbReference type="Gene3D" id="3.40.50.300">
    <property type="entry name" value="P-loop containing nucleotide triphosphate hydrolases"/>
    <property type="match status" value="1"/>
</dbReference>
<dbReference type="EMBL" id="SLZY01000022">
    <property type="protein sequence ID" value="TCS68990.1"/>
    <property type="molecule type" value="Genomic_DNA"/>
</dbReference>
<evidence type="ECO:0000313" key="1">
    <source>
        <dbReference type="EMBL" id="TCS68990.1"/>
    </source>
</evidence>
<gene>
    <name evidence="1" type="ORF">EDC61_1225</name>
</gene>
<sequence>MTHRPHARIFLLSHMRAFTSLAGHILGSHPQINGYYEMHISYWDAAALDR</sequence>
<keyword evidence="2" id="KW-1185">Reference proteome</keyword>
<comment type="caution">
    <text evidence="1">The sequence shown here is derived from an EMBL/GenBank/DDBJ whole genome shotgun (WGS) entry which is preliminary data.</text>
</comment>
<proteinExistence type="predicted"/>
<accession>A0A4R3JSE5</accession>